<dbReference type="Gene3D" id="2.70.70.10">
    <property type="entry name" value="Glucose Permease (Domain IIA)"/>
    <property type="match status" value="1"/>
</dbReference>
<accession>A0A3P5XVU9</accession>
<feature type="transmembrane region" description="Helical" evidence="1">
    <location>
        <begin position="7"/>
        <end position="29"/>
    </location>
</feature>
<keyword evidence="1" id="KW-1133">Transmembrane helix</keyword>
<dbReference type="EMBL" id="UXAU01000046">
    <property type="protein sequence ID" value="VDC33246.1"/>
    <property type="molecule type" value="Genomic_DNA"/>
</dbReference>
<feature type="domain" description="M23ase beta-sheet core" evidence="2">
    <location>
        <begin position="250"/>
        <end position="347"/>
    </location>
</feature>
<keyword evidence="1" id="KW-0472">Membrane</keyword>
<gene>
    <name evidence="3" type="primary">mepM_2</name>
    <name evidence="3" type="ORF">PSET11_03275</name>
</gene>
<dbReference type="GO" id="GO:0004222">
    <property type="term" value="F:metalloendopeptidase activity"/>
    <property type="evidence" value="ECO:0007669"/>
    <property type="project" value="TreeGrafter"/>
</dbReference>
<dbReference type="Pfam" id="PF01551">
    <property type="entry name" value="Peptidase_M23"/>
    <property type="match status" value="1"/>
</dbReference>
<dbReference type="OrthoDB" id="5496837at2"/>
<dbReference type="RefSeq" id="WP_124093360.1">
    <property type="nucleotide sequence ID" value="NZ_JBHTHK010000002.1"/>
</dbReference>
<dbReference type="PANTHER" id="PTHR21666">
    <property type="entry name" value="PEPTIDASE-RELATED"/>
    <property type="match status" value="1"/>
</dbReference>
<organism evidence="3 4">
    <name type="scientific">Arthrobacter ulcerisalmonis</name>
    <dbReference type="NCBI Taxonomy" id="2483813"/>
    <lineage>
        <taxon>Bacteria</taxon>
        <taxon>Bacillati</taxon>
        <taxon>Actinomycetota</taxon>
        <taxon>Actinomycetes</taxon>
        <taxon>Micrococcales</taxon>
        <taxon>Micrococcaceae</taxon>
        <taxon>Arthrobacter</taxon>
    </lineage>
</organism>
<evidence type="ECO:0000256" key="1">
    <source>
        <dbReference type="SAM" id="Phobius"/>
    </source>
</evidence>
<dbReference type="EC" id="3.4.24.-" evidence="3"/>
<reference evidence="3 4" key="1">
    <citation type="submission" date="2018-11" db="EMBL/GenBank/DDBJ databases">
        <authorList>
            <person name="Criscuolo A."/>
        </authorList>
    </citation>
    <scope>NUCLEOTIDE SEQUENCE [LARGE SCALE GENOMIC DNA]</scope>
    <source>
        <strain evidence="3">AT11b</strain>
    </source>
</reference>
<keyword evidence="4" id="KW-1185">Reference proteome</keyword>
<proteinExistence type="predicted"/>
<name>A0A3P5XVU9_9MICC</name>
<dbReference type="InterPro" id="IPR011055">
    <property type="entry name" value="Dup_hybrid_motif"/>
</dbReference>
<protein>
    <submittedName>
        <fullName evidence="3">Murein DD-endopeptidase MepM</fullName>
        <ecNumber evidence="3">3.4.24.-</ecNumber>
    </submittedName>
</protein>
<dbReference type="PANTHER" id="PTHR21666:SF270">
    <property type="entry name" value="MUREIN HYDROLASE ACTIVATOR ENVC"/>
    <property type="match status" value="1"/>
</dbReference>
<dbReference type="Proteomes" id="UP000280861">
    <property type="component" value="Unassembled WGS sequence"/>
</dbReference>
<keyword evidence="1" id="KW-0812">Transmembrane</keyword>
<sequence>MAGPKGSGVYAIAAVPLLVIGSLFGLLLVGDDNCGPTAGGGGSGVSVNPDSVPQTEIAGYGHEQLVNAANVIKAGADQGLNVRDQTIGVMTAMGESSLRNIDYGDWETGGVTNPDGTRTTSIGLFQQQDGWGTREERLDPYISSTKFFQAMVAKVPDRESLEPTIVAHRTQVNADPYHYTQFWDGAVQIVEGLSGKTTGLNPGDGSASGGKCDPGVPGSVNPQGWAAPGAGPITDPYGMRLHPIDQVWRLHAGTDLAGGGCDGPIWAAQSGVVTFRGFDSGGNGVIAIDHGGGVTTRYLHMYDSGMLVQVGDKVKGGQQIARVGSSGQSTGCHLHFEVQVNGENTDPAPFMAAVGIQLGQ</sequence>
<dbReference type="CDD" id="cd12797">
    <property type="entry name" value="M23_peptidase"/>
    <property type="match status" value="1"/>
</dbReference>
<evidence type="ECO:0000313" key="3">
    <source>
        <dbReference type="EMBL" id="VDC33246.1"/>
    </source>
</evidence>
<dbReference type="InterPro" id="IPR050570">
    <property type="entry name" value="Cell_wall_metabolism_enzyme"/>
</dbReference>
<dbReference type="AlphaFoldDB" id="A0A3P5XVU9"/>
<evidence type="ECO:0000313" key="4">
    <source>
        <dbReference type="Proteomes" id="UP000280861"/>
    </source>
</evidence>
<evidence type="ECO:0000259" key="2">
    <source>
        <dbReference type="Pfam" id="PF01551"/>
    </source>
</evidence>
<dbReference type="SUPFAM" id="SSF51261">
    <property type="entry name" value="Duplicated hybrid motif"/>
    <property type="match status" value="1"/>
</dbReference>
<keyword evidence="3" id="KW-0378">Hydrolase</keyword>
<dbReference type="InterPro" id="IPR016047">
    <property type="entry name" value="M23ase_b-sheet_dom"/>
</dbReference>